<dbReference type="InterPro" id="IPR023615">
    <property type="entry name" value="Cyt_c_Oxase_su1_BS"/>
</dbReference>
<evidence type="ECO:0000256" key="1">
    <source>
        <dbReference type="ARBA" id="ARBA00004141"/>
    </source>
</evidence>
<dbReference type="PANTHER" id="PTHR10422:SF43">
    <property type="entry name" value="NITRIC OXIDE REDUCTASE SUBUNIT B"/>
    <property type="match status" value="1"/>
</dbReference>
<dbReference type="InterPro" id="IPR023616">
    <property type="entry name" value="Cyt_c_oxase-like_su1_dom"/>
</dbReference>
<feature type="domain" description="Cytochrome oxidase subunit I profile" evidence="8">
    <location>
        <begin position="1"/>
        <end position="430"/>
    </location>
</feature>
<feature type="transmembrane region" description="Helical" evidence="7">
    <location>
        <begin position="218"/>
        <end position="241"/>
    </location>
</feature>
<dbReference type="Gene3D" id="1.20.210.10">
    <property type="entry name" value="Cytochrome c oxidase-like, subunit I domain"/>
    <property type="match status" value="1"/>
</dbReference>
<organism evidence="9 10">
    <name type="scientific">Phyllobacterium brassicacearum</name>
    <dbReference type="NCBI Taxonomy" id="314235"/>
    <lineage>
        <taxon>Bacteria</taxon>
        <taxon>Pseudomonadati</taxon>
        <taxon>Pseudomonadota</taxon>
        <taxon>Alphaproteobacteria</taxon>
        <taxon>Hyphomicrobiales</taxon>
        <taxon>Phyllobacteriaceae</taxon>
        <taxon>Phyllobacterium</taxon>
    </lineage>
</organism>
<keyword evidence="2 6" id="KW-0679">Respiratory chain</keyword>
<dbReference type="Proteomes" id="UP000241444">
    <property type="component" value="Unassembled WGS sequence"/>
</dbReference>
<evidence type="ECO:0000256" key="6">
    <source>
        <dbReference type="RuleBase" id="RU000370"/>
    </source>
</evidence>
<evidence type="ECO:0000256" key="5">
    <source>
        <dbReference type="ARBA" id="ARBA00023136"/>
    </source>
</evidence>
<feature type="transmembrane region" description="Helical" evidence="7">
    <location>
        <begin position="360"/>
        <end position="385"/>
    </location>
</feature>
<evidence type="ECO:0000256" key="7">
    <source>
        <dbReference type="SAM" id="Phobius"/>
    </source>
</evidence>
<dbReference type="GO" id="GO:0004129">
    <property type="term" value="F:cytochrome-c oxidase activity"/>
    <property type="evidence" value="ECO:0007669"/>
    <property type="project" value="InterPro"/>
</dbReference>
<keyword evidence="6" id="KW-0408">Iron</keyword>
<dbReference type="PROSITE" id="PS00077">
    <property type="entry name" value="COX1_CUB"/>
    <property type="match status" value="1"/>
</dbReference>
<dbReference type="GO" id="GO:0020037">
    <property type="term" value="F:heme binding"/>
    <property type="evidence" value="ECO:0007669"/>
    <property type="project" value="InterPro"/>
</dbReference>
<dbReference type="EMBL" id="PGGO01000033">
    <property type="protein sequence ID" value="PSH61990.1"/>
    <property type="molecule type" value="Genomic_DNA"/>
</dbReference>
<keyword evidence="6" id="KW-0813">Transport</keyword>
<dbReference type="GO" id="GO:0015990">
    <property type="term" value="P:electron transport coupled proton transport"/>
    <property type="evidence" value="ECO:0007669"/>
    <property type="project" value="TreeGrafter"/>
</dbReference>
<feature type="transmembrane region" description="Helical" evidence="7">
    <location>
        <begin position="12"/>
        <end position="36"/>
    </location>
</feature>
<evidence type="ECO:0000256" key="3">
    <source>
        <dbReference type="ARBA" id="ARBA00022692"/>
    </source>
</evidence>
<keyword evidence="3 6" id="KW-0812">Transmembrane</keyword>
<evidence type="ECO:0000256" key="2">
    <source>
        <dbReference type="ARBA" id="ARBA00022660"/>
    </source>
</evidence>
<dbReference type="SUPFAM" id="SSF81442">
    <property type="entry name" value="Cytochrome c oxidase subunit I-like"/>
    <property type="match status" value="1"/>
</dbReference>
<name>A0A2P7B6E4_9HYPH</name>
<keyword evidence="5 7" id="KW-0472">Membrane</keyword>
<accession>A0A2P7B6E4</accession>
<dbReference type="PROSITE" id="PS50855">
    <property type="entry name" value="COX1"/>
    <property type="match status" value="1"/>
</dbReference>
<proteinExistence type="inferred from homology"/>
<dbReference type="OrthoDB" id="9767153at2"/>
<keyword evidence="10" id="KW-1185">Reference proteome</keyword>
<comment type="similarity">
    <text evidence="6">Belongs to the heme-copper respiratory oxidase family.</text>
</comment>
<evidence type="ECO:0000256" key="4">
    <source>
        <dbReference type="ARBA" id="ARBA00022989"/>
    </source>
</evidence>
<evidence type="ECO:0000313" key="10">
    <source>
        <dbReference type="Proteomes" id="UP000241444"/>
    </source>
</evidence>
<feature type="transmembrane region" description="Helical" evidence="7">
    <location>
        <begin position="405"/>
        <end position="430"/>
    </location>
</feature>
<comment type="caution">
    <text evidence="9">The sequence shown here is derived from an EMBL/GenBank/DDBJ whole genome shotgun (WGS) entry which is preliminary data.</text>
</comment>
<dbReference type="GO" id="GO:0016020">
    <property type="term" value="C:membrane"/>
    <property type="evidence" value="ECO:0007669"/>
    <property type="project" value="UniProtKB-SubCell"/>
</dbReference>
<dbReference type="InterPro" id="IPR000883">
    <property type="entry name" value="Cyt_C_Oxase_1"/>
</dbReference>
<feature type="transmembrane region" description="Helical" evidence="7">
    <location>
        <begin position="247"/>
        <end position="273"/>
    </location>
</feature>
<comment type="subcellular location">
    <subcellularLocation>
        <location evidence="1">Membrane</location>
        <topology evidence="1">Multi-pass membrane protein</topology>
    </subcellularLocation>
</comment>
<feature type="transmembrane region" description="Helical" evidence="7">
    <location>
        <begin position="86"/>
        <end position="108"/>
    </location>
</feature>
<dbReference type="InterPro" id="IPR036927">
    <property type="entry name" value="Cyt_c_oxase-like_su1_sf"/>
</dbReference>
<feature type="transmembrane region" description="Helical" evidence="7">
    <location>
        <begin position="285"/>
        <end position="307"/>
    </location>
</feature>
<feature type="transmembrane region" description="Helical" evidence="7">
    <location>
        <begin position="149"/>
        <end position="169"/>
    </location>
</feature>
<feature type="transmembrane region" description="Helical" evidence="7">
    <location>
        <begin position="56"/>
        <end position="74"/>
    </location>
</feature>
<feature type="transmembrane region" description="Helical" evidence="7">
    <location>
        <begin position="327"/>
        <end position="348"/>
    </location>
</feature>
<feature type="transmembrane region" description="Helical" evidence="7">
    <location>
        <begin position="120"/>
        <end position="142"/>
    </location>
</feature>
<gene>
    <name evidence="9" type="ORF">CU102_26235</name>
</gene>
<keyword evidence="6" id="KW-0349">Heme</keyword>
<protein>
    <submittedName>
        <fullName evidence="9">Nitric-oxide reductase large subunit</fullName>
    </submittedName>
</protein>
<feature type="transmembrane region" description="Helical" evidence="7">
    <location>
        <begin position="181"/>
        <end position="206"/>
    </location>
</feature>
<dbReference type="PANTHER" id="PTHR10422">
    <property type="entry name" value="CYTOCHROME C OXIDASE SUBUNIT 1"/>
    <property type="match status" value="1"/>
</dbReference>
<evidence type="ECO:0000259" key="8">
    <source>
        <dbReference type="PROSITE" id="PS50855"/>
    </source>
</evidence>
<dbReference type="AlphaFoldDB" id="A0A2P7B6E4"/>
<keyword evidence="4 7" id="KW-1133">Transmembrane helix</keyword>
<dbReference type="GO" id="GO:0009060">
    <property type="term" value="P:aerobic respiration"/>
    <property type="evidence" value="ECO:0007669"/>
    <property type="project" value="InterPro"/>
</dbReference>
<keyword evidence="6" id="KW-0479">Metal-binding</keyword>
<dbReference type="Pfam" id="PF00115">
    <property type="entry name" value="COX1"/>
    <property type="match status" value="1"/>
</dbReference>
<sequence length="473" mass="53234">MKYQSQRVALLYFYGALGLFLAQVLFGVLAGTIYVLPNTLSGLLPFNIVRMIHTNALIVWLLMGFMGATYYLLPEETENELFSPKMAVAQFWLFLVAAAAAVVGYLFHIHEGREFLEQPFAIKIGIVIVSLMFMTNVTMTILKGRKTVVTNILICGLWGVPIFFLFAFYNPANLALDKMYWWYVVHLWVEGVWELIMASVLAFLMIKLNGIDREVVEKWLYVIVGLALFSGILGTGHHYYWIGAPGYWQWIGSLFSTLEVAPFFTMVVFTIVMTRKAGRKHPNRAALFWSIGCSVMAFFGAGVWGFLHTLSVVNYYTHGTQLTAAHGHLAFFGAYVMLNLAVMAYAVPELRGRAPYNQSMSIASFWIMCTAMSVMTLALTFAGAVQVHLQRFLGESFMDVQDQLAVFYWIRLASGIFVLISALMFVWAVLVPGRERSGKPGRATQREIEEPSVTVAALIRSRMPFTPFHGDKL</sequence>
<evidence type="ECO:0000313" key="9">
    <source>
        <dbReference type="EMBL" id="PSH61990.1"/>
    </source>
</evidence>
<dbReference type="GO" id="GO:0022904">
    <property type="term" value="P:respiratory electron transport chain"/>
    <property type="evidence" value="ECO:0007669"/>
    <property type="project" value="TreeGrafter"/>
</dbReference>
<reference evidence="10" key="1">
    <citation type="submission" date="2017-11" db="EMBL/GenBank/DDBJ databases">
        <authorList>
            <person name="Kuznetsova I."/>
            <person name="Sazanova A."/>
            <person name="Chirak E."/>
            <person name="Safronova V."/>
            <person name="Willems A."/>
        </authorList>
    </citation>
    <scope>NUCLEOTIDE SEQUENCE [LARGE SCALE GENOMIC DNA]</scope>
    <source>
        <strain evidence="10">STM 196</strain>
    </source>
</reference>
<keyword evidence="6" id="KW-0249">Electron transport</keyword>